<name>A0A9W8BBC7_9FUNG</name>
<dbReference type="SUPFAM" id="SSF46689">
    <property type="entry name" value="Homeodomain-like"/>
    <property type="match status" value="1"/>
</dbReference>
<gene>
    <name evidence="3" type="ORF">H4R26_006220</name>
</gene>
<organism evidence="3 4">
    <name type="scientific">Coemansia thaxteri</name>
    <dbReference type="NCBI Taxonomy" id="2663907"/>
    <lineage>
        <taxon>Eukaryota</taxon>
        <taxon>Fungi</taxon>
        <taxon>Fungi incertae sedis</taxon>
        <taxon>Zoopagomycota</taxon>
        <taxon>Kickxellomycotina</taxon>
        <taxon>Kickxellomycetes</taxon>
        <taxon>Kickxellales</taxon>
        <taxon>Kickxellaceae</taxon>
        <taxon>Coemansia</taxon>
    </lineage>
</organism>
<evidence type="ECO:0000256" key="1">
    <source>
        <dbReference type="SAM" id="MobiDB-lite"/>
    </source>
</evidence>
<dbReference type="PROSITE" id="PS50090">
    <property type="entry name" value="MYB_LIKE"/>
    <property type="match status" value="1"/>
</dbReference>
<dbReference type="InterPro" id="IPR009057">
    <property type="entry name" value="Homeodomain-like_sf"/>
</dbReference>
<sequence>MHLIAAKSGGAASHATDPHSDRTVVDRESLDVAREIIRTHVNGLSLQQSFAGVRHVLAVARAALPALSQQTVDMCVLSILSTHPSYEAGQHPATVRTSVPPVLQSSSPLIARTNPSPAVPPPGRMDGCTRWSQRELEILSTYVASNNHGKKDWRHVAVDIGTKTAAQCNNKYRSLRRYGKIV</sequence>
<evidence type="ECO:0000313" key="4">
    <source>
        <dbReference type="Proteomes" id="UP001150907"/>
    </source>
</evidence>
<dbReference type="Pfam" id="PF00249">
    <property type="entry name" value="Myb_DNA-binding"/>
    <property type="match status" value="1"/>
</dbReference>
<evidence type="ECO:0000313" key="3">
    <source>
        <dbReference type="EMBL" id="KAJ1996095.1"/>
    </source>
</evidence>
<protein>
    <recommendedName>
        <fullName evidence="2">Myb-like domain-containing protein</fullName>
    </recommendedName>
</protein>
<dbReference type="CDD" id="cd00167">
    <property type="entry name" value="SANT"/>
    <property type="match status" value="1"/>
</dbReference>
<comment type="caution">
    <text evidence="3">The sequence shown here is derived from an EMBL/GenBank/DDBJ whole genome shotgun (WGS) entry which is preliminary data.</text>
</comment>
<dbReference type="InterPro" id="IPR001005">
    <property type="entry name" value="SANT/Myb"/>
</dbReference>
<evidence type="ECO:0000259" key="2">
    <source>
        <dbReference type="PROSITE" id="PS50090"/>
    </source>
</evidence>
<keyword evidence="4" id="KW-1185">Reference proteome</keyword>
<dbReference type="Gene3D" id="1.10.10.60">
    <property type="entry name" value="Homeodomain-like"/>
    <property type="match status" value="1"/>
</dbReference>
<proteinExistence type="predicted"/>
<feature type="region of interest" description="Disordered" evidence="1">
    <location>
        <begin position="7"/>
        <end position="26"/>
    </location>
</feature>
<dbReference type="OrthoDB" id="2143914at2759"/>
<feature type="compositionally biased region" description="Basic and acidic residues" evidence="1">
    <location>
        <begin position="16"/>
        <end position="26"/>
    </location>
</feature>
<dbReference type="AlphaFoldDB" id="A0A9W8BBC7"/>
<dbReference type="SMART" id="SM00717">
    <property type="entry name" value="SANT"/>
    <property type="match status" value="1"/>
</dbReference>
<feature type="domain" description="Myb-like" evidence="2">
    <location>
        <begin position="130"/>
        <end position="176"/>
    </location>
</feature>
<dbReference type="Proteomes" id="UP001150907">
    <property type="component" value="Unassembled WGS sequence"/>
</dbReference>
<dbReference type="EMBL" id="JANBQF010001841">
    <property type="protein sequence ID" value="KAJ1996095.1"/>
    <property type="molecule type" value="Genomic_DNA"/>
</dbReference>
<accession>A0A9W8BBC7</accession>
<reference evidence="3" key="1">
    <citation type="submission" date="2022-07" db="EMBL/GenBank/DDBJ databases">
        <title>Phylogenomic reconstructions and comparative analyses of Kickxellomycotina fungi.</title>
        <authorList>
            <person name="Reynolds N.K."/>
            <person name="Stajich J.E."/>
            <person name="Barry K."/>
            <person name="Grigoriev I.V."/>
            <person name="Crous P."/>
            <person name="Smith M.E."/>
        </authorList>
    </citation>
    <scope>NUCLEOTIDE SEQUENCE</scope>
    <source>
        <strain evidence="3">IMI 214461</strain>
    </source>
</reference>